<feature type="transmembrane region" description="Helical" evidence="2">
    <location>
        <begin position="143"/>
        <end position="164"/>
    </location>
</feature>
<dbReference type="SUPFAM" id="SSF47413">
    <property type="entry name" value="lambda repressor-like DNA-binding domains"/>
    <property type="match status" value="1"/>
</dbReference>
<dbReference type="SMART" id="SM00530">
    <property type="entry name" value="HTH_XRE"/>
    <property type="match status" value="1"/>
</dbReference>
<keyword evidence="2" id="KW-0812">Transmembrane</keyword>
<dbReference type="AlphaFoldDB" id="A0A420BFF4"/>
<feature type="domain" description="HTH cro/C1-type" evidence="3">
    <location>
        <begin position="5"/>
        <end position="59"/>
    </location>
</feature>
<feature type="transmembrane region" description="Helical" evidence="2">
    <location>
        <begin position="97"/>
        <end position="123"/>
    </location>
</feature>
<dbReference type="Gene3D" id="1.10.260.40">
    <property type="entry name" value="lambda repressor-like DNA-binding domains"/>
    <property type="match status" value="1"/>
</dbReference>
<dbReference type="Pfam" id="PF01381">
    <property type="entry name" value="HTH_3"/>
    <property type="match status" value="1"/>
</dbReference>
<dbReference type="InterPro" id="IPR001387">
    <property type="entry name" value="Cro/C1-type_HTH"/>
</dbReference>
<evidence type="ECO:0000313" key="4">
    <source>
        <dbReference type="EMBL" id="RKE55430.1"/>
    </source>
</evidence>
<dbReference type="CDD" id="cd00093">
    <property type="entry name" value="HTH_XRE"/>
    <property type="match status" value="1"/>
</dbReference>
<proteinExistence type="predicted"/>
<evidence type="ECO:0000256" key="1">
    <source>
        <dbReference type="ARBA" id="ARBA00023125"/>
    </source>
</evidence>
<feature type="transmembrane region" description="Helical" evidence="2">
    <location>
        <begin position="176"/>
        <end position="197"/>
    </location>
</feature>
<dbReference type="GO" id="GO:0003677">
    <property type="term" value="F:DNA binding"/>
    <property type="evidence" value="ECO:0007669"/>
    <property type="project" value="UniProtKB-KW"/>
</dbReference>
<name>A0A420BFF4_SPHD1</name>
<evidence type="ECO:0000256" key="2">
    <source>
        <dbReference type="SAM" id="Phobius"/>
    </source>
</evidence>
<protein>
    <submittedName>
        <fullName evidence="4">DNA-binding XRE family transcriptional regulator</fullName>
    </submittedName>
</protein>
<keyword evidence="5" id="KW-1185">Reference proteome</keyword>
<dbReference type="RefSeq" id="WP_120257212.1">
    <property type="nucleotide sequence ID" value="NZ_RAPY01000001.1"/>
</dbReference>
<organism evidence="4 5">
    <name type="scientific">Sphingobacterium detergens</name>
    <dbReference type="NCBI Taxonomy" id="1145106"/>
    <lineage>
        <taxon>Bacteria</taxon>
        <taxon>Pseudomonadati</taxon>
        <taxon>Bacteroidota</taxon>
        <taxon>Sphingobacteriia</taxon>
        <taxon>Sphingobacteriales</taxon>
        <taxon>Sphingobacteriaceae</taxon>
        <taxon>Sphingobacterium</taxon>
    </lineage>
</organism>
<dbReference type="Proteomes" id="UP000286246">
    <property type="component" value="Unassembled WGS sequence"/>
</dbReference>
<evidence type="ECO:0000259" key="3">
    <source>
        <dbReference type="PROSITE" id="PS50943"/>
    </source>
</evidence>
<gene>
    <name evidence="4" type="ORF">DFQ12_0262</name>
</gene>
<keyword evidence="2" id="KW-1133">Transmembrane helix</keyword>
<dbReference type="OrthoDB" id="713972at2"/>
<keyword evidence="2" id="KW-0472">Membrane</keyword>
<dbReference type="PANTHER" id="PTHR46558:SF4">
    <property type="entry name" value="DNA-BIDING PHAGE PROTEIN"/>
    <property type="match status" value="1"/>
</dbReference>
<dbReference type="PROSITE" id="PS50943">
    <property type="entry name" value="HTH_CROC1"/>
    <property type="match status" value="1"/>
</dbReference>
<reference evidence="4 5" key="1">
    <citation type="submission" date="2018-09" db="EMBL/GenBank/DDBJ databases">
        <title>Genomic Encyclopedia of Type Strains, Phase III (KMG-III): the genomes of soil and plant-associated and newly described type strains.</title>
        <authorList>
            <person name="Whitman W."/>
        </authorList>
    </citation>
    <scope>NUCLEOTIDE SEQUENCE [LARGE SCALE GENOMIC DNA]</scope>
    <source>
        <strain evidence="4 5">CECT 7938</strain>
    </source>
</reference>
<evidence type="ECO:0000313" key="5">
    <source>
        <dbReference type="Proteomes" id="UP000286246"/>
    </source>
</evidence>
<sequence length="213" mass="24770">MKKNLKQIRNEKILSQQELANLSGISLRTIQRIEKNESKGSPYIIKSLCKALDIDPQTIYFESDDLDENTPEQPQGTTALEPINKMKRNDCQKEIKYINFSALIVLLVPFANLISVPVFYFLFKKKLDTNASTRTALKILSFQIIWSIATMLFMISTPLVILWFSSIPAIMLDIPMFVWVYWFMLFIHLITTFFISFQLNKKDHPVQFIPNLL</sequence>
<comment type="caution">
    <text evidence="4">The sequence shown here is derived from an EMBL/GenBank/DDBJ whole genome shotgun (WGS) entry which is preliminary data.</text>
</comment>
<keyword evidence="1 4" id="KW-0238">DNA-binding</keyword>
<dbReference type="EMBL" id="RAPY01000001">
    <property type="protein sequence ID" value="RKE55430.1"/>
    <property type="molecule type" value="Genomic_DNA"/>
</dbReference>
<accession>A0A420BFF4</accession>
<dbReference type="PANTHER" id="PTHR46558">
    <property type="entry name" value="TRACRIPTIONAL REGULATORY PROTEIN-RELATED-RELATED"/>
    <property type="match status" value="1"/>
</dbReference>
<dbReference type="InterPro" id="IPR010982">
    <property type="entry name" value="Lambda_DNA-bd_dom_sf"/>
</dbReference>